<dbReference type="Proteomes" id="UP000248966">
    <property type="component" value="Unassembled WGS sequence"/>
</dbReference>
<feature type="domain" description="HTH cro/C1-type" evidence="1">
    <location>
        <begin position="19"/>
        <end position="74"/>
    </location>
</feature>
<dbReference type="InterPro" id="IPR010982">
    <property type="entry name" value="Lambda_DNA-bd_dom_sf"/>
</dbReference>
<protein>
    <recommendedName>
        <fullName evidence="1">HTH cro/C1-type domain-containing protein</fullName>
    </recommendedName>
</protein>
<dbReference type="AlphaFoldDB" id="A0A328N256"/>
<dbReference type="EMBL" id="PYAA01000017">
    <property type="protein sequence ID" value="RAO00789.1"/>
    <property type="molecule type" value="Genomic_DNA"/>
</dbReference>
<gene>
    <name evidence="2" type="ORF">LAH08_03042</name>
</gene>
<name>A0A328N256_9ACTN</name>
<reference evidence="2 3" key="1">
    <citation type="submission" date="2018-03" db="EMBL/GenBank/DDBJ databases">
        <title>Defining the species Micromonospora saelicesensis and Micromonospora noduli under the framework of genomics.</title>
        <authorList>
            <person name="Riesco R."/>
            <person name="Trujillo M.E."/>
        </authorList>
    </citation>
    <scope>NUCLEOTIDE SEQUENCE [LARGE SCALE GENOMIC DNA]</scope>
    <source>
        <strain evidence="2 3">LAH08</strain>
    </source>
</reference>
<dbReference type="Pfam" id="PF13560">
    <property type="entry name" value="HTH_31"/>
    <property type="match status" value="1"/>
</dbReference>
<comment type="caution">
    <text evidence="2">The sequence shown here is derived from an EMBL/GenBank/DDBJ whole genome shotgun (WGS) entry which is preliminary data.</text>
</comment>
<dbReference type="GO" id="GO:0003677">
    <property type="term" value="F:DNA binding"/>
    <property type="evidence" value="ECO:0007669"/>
    <property type="project" value="InterPro"/>
</dbReference>
<sequence>MTTGGQGPTTNRRRLRLVLRRLRLERGLSLEDVRQEMDWSLSKVTRIENGSVSISVNDLRALLDFYQVRNADQVRDLLDLARLARRRHWAAEYRDYVSPSYMDFLGYEDDSWRISQYHPFLVPGLLQTERYARLVVTTGPQYRVDNLAADARAQLRMARQSRVFAPSRRCKVRIVLDERALKSVENTDLMLEQIEQVLSRLPELDLVVLRRDTAANSVLVGPFSLHEFESEVDPDVVYLDNLPDDVALVEDHAVVAGYKSSFEDLYRQAAAGDDARRLLETIGASLREQAPA</sequence>
<dbReference type="SUPFAM" id="SSF47413">
    <property type="entry name" value="lambda repressor-like DNA-binding domains"/>
    <property type="match status" value="1"/>
</dbReference>
<dbReference type="PROSITE" id="PS50943">
    <property type="entry name" value="HTH_CROC1"/>
    <property type="match status" value="1"/>
</dbReference>
<dbReference type="SMART" id="SM00530">
    <property type="entry name" value="HTH_XRE"/>
    <property type="match status" value="1"/>
</dbReference>
<dbReference type="Gene3D" id="1.10.260.40">
    <property type="entry name" value="lambda repressor-like DNA-binding domains"/>
    <property type="match status" value="1"/>
</dbReference>
<dbReference type="InterPro" id="IPR043917">
    <property type="entry name" value="DUF5753"/>
</dbReference>
<proteinExistence type="predicted"/>
<organism evidence="2 3">
    <name type="scientific">Micromonospora noduli</name>
    <dbReference type="NCBI Taxonomy" id="709876"/>
    <lineage>
        <taxon>Bacteria</taxon>
        <taxon>Bacillati</taxon>
        <taxon>Actinomycetota</taxon>
        <taxon>Actinomycetes</taxon>
        <taxon>Micromonosporales</taxon>
        <taxon>Micromonosporaceae</taxon>
        <taxon>Micromonospora</taxon>
    </lineage>
</organism>
<accession>A0A328N256</accession>
<evidence type="ECO:0000313" key="3">
    <source>
        <dbReference type="Proteomes" id="UP000248966"/>
    </source>
</evidence>
<dbReference type="Pfam" id="PF19054">
    <property type="entry name" value="DUF5753"/>
    <property type="match status" value="1"/>
</dbReference>
<dbReference type="InterPro" id="IPR001387">
    <property type="entry name" value="Cro/C1-type_HTH"/>
</dbReference>
<evidence type="ECO:0000259" key="1">
    <source>
        <dbReference type="PROSITE" id="PS50943"/>
    </source>
</evidence>
<evidence type="ECO:0000313" key="2">
    <source>
        <dbReference type="EMBL" id="RAO00789.1"/>
    </source>
</evidence>